<dbReference type="Proteomes" id="UP001627154">
    <property type="component" value="Unassembled WGS sequence"/>
</dbReference>
<gene>
    <name evidence="2" type="ORF">TKK_014038</name>
</gene>
<dbReference type="Pfam" id="PF02992">
    <property type="entry name" value="Transposase_21"/>
    <property type="match status" value="1"/>
</dbReference>
<protein>
    <recommendedName>
        <fullName evidence="4">Transposase domain-containing protein</fullName>
    </recommendedName>
</protein>
<dbReference type="AlphaFoldDB" id="A0ABD2WF42"/>
<accession>A0ABD2WF42</accession>
<comment type="caution">
    <text evidence="2">The sequence shown here is derived from an EMBL/GenBank/DDBJ whole genome shotgun (WGS) entry which is preliminary data.</text>
</comment>
<sequence length="498" mass="58161">MSNQGYRIIHESSDVDDENVNVDDENDAIQDENDDVDDENNDVFDDNKTISFVCHDSILNLTVQESSLCILAHALRFNLSDRALESQLKLVDLHLPYAEHRSKYRFLKNISLPQFIEYYFCYECAIILTFERNECLCPSCGKKYSKRILKREGEYFLYNPLESQIKEFCNSKLYKHFRKIDPDDRCVLNGKIYKKLERLGIIEQNDVTLSWNVDGVSLMKSSKKSTWSILLTINEIPYKFSKDYVILCGLWHNKKIPKMNMFLKPFAEECKHLYQNGMECTTYGRVNSIKFKVHLIVSPIDTIARPIVQNMKQFNGTYGCPYCYQKSVSLNDNPLNRVYLKNENLLRRTIQMHKKHVAEAIKTPFAVYGVKGPSIMSIIPNLNILLHFPPEYMHSWLLGITKMIVKSWFDPQFKNEPFYIGATLKIVNERLLNIKPPSELTRCPCEINDMTKASEWKNFALYYSLPVMKGFKRMKTEDRKEKKLENVKQAGLDIKIGF</sequence>
<name>A0ABD2WF42_9HYME</name>
<feature type="region of interest" description="Disordered" evidence="1">
    <location>
        <begin position="1"/>
        <end position="21"/>
    </location>
</feature>
<dbReference type="PANTHER" id="PTHR46579">
    <property type="entry name" value="F5/8 TYPE C DOMAIN-CONTAINING PROTEIN-RELATED"/>
    <property type="match status" value="1"/>
</dbReference>
<evidence type="ECO:0000256" key="1">
    <source>
        <dbReference type="SAM" id="MobiDB-lite"/>
    </source>
</evidence>
<keyword evidence="3" id="KW-1185">Reference proteome</keyword>
<reference evidence="2 3" key="1">
    <citation type="journal article" date="2024" name="bioRxiv">
        <title>A reference genome for Trichogramma kaykai: A tiny desert-dwelling parasitoid wasp with competing sex-ratio distorters.</title>
        <authorList>
            <person name="Culotta J."/>
            <person name="Lindsey A.R."/>
        </authorList>
    </citation>
    <scope>NUCLEOTIDE SEQUENCE [LARGE SCALE GENOMIC DNA]</scope>
    <source>
        <strain evidence="2 3">KSX58</strain>
    </source>
</reference>
<dbReference type="InterPro" id="IPR004242">
    <property type="entry name" value="Transposase_21"/>
</dbReference>
<dbReference type="PANTHER" id="PTHR46579:SF1">
    <property type="entry name" value="F5_8 TYPE C DOMAIN-CONTAINING PROTEIN"/>
    <property type="match status" value="1"/>
</dbReference>
<dbReference type="EMBL" id="JBJJXI010000111">
    <property type="protein sequence ID" value="KAL3391314.1"/>
    <property type="molecule type" value="Genomic_DNA"/>
</dbReference>
<evidence type="ECO:0000313" key="3">
    <source>
        <dbReference type="Proteomes" id="UP001627154"/>
    </source>
</evidence>
<evidence type="ECO:0008006" key="4">
    <source>
        <dbReference type="Google" id="ProtNLM"/>
    </source>
</evidence>
<evidence type="ECO:0000313" key="2">
    <source>
        <dbReference type="EMBL" id="KAL3391314.1"/>
    </source>
</evidence>
<organism evidence="2 3">
    <name type="scientific">Trichogramma kaykai</name>
    <dbReference type="NCBI Taxonomy" id="54128"/>
    <lineage>
        <taxon>Eukaryota</taxon>
        <taxon>Metazoa</taxon>
        <taxon>Ecdysozoa</taxon>
        <taxon>Arthropoda</taxon>
        <taxon>Hexapoda</taxon>
        <taxon>Insecta</taxon>
        <taxon>Pterygota</taxon>
        <taxon>Neoptera</taxon>
        <taxon>Endopterygota</taxon>
        <taxon>Hymenoptera</taxon>
        <taxon>Apocrita</taxon>
        <taxon>Proctotrupomorpha</taxon>
        <taxon>Chalcidoidea</taxon>
        <taxon>Trichogrammatidae</taxon>
        <taxon>Trichogramma</taxon>
    </lineage>
</organism>
<proteinExistence type="predicted"/>